<organism evidence="1">
    <name type="scientific">Picea glauca</name>
    <name type="common">White spruce</name>
    <name type="synonym">Pinus glauca</name>
    <dbReference type="NCBI Taxonomy" id="3330"/>
    <lineage>
        <taxon>Eukaryota</taxon>
        <taxon>Viridiplantae</taxon>
        <taxon>Streptophyta</taxon>
        <taxon>Embryophyta</taxon>
        <taxon>Tracheophyta</taxon>
        <taxon>Spermatophyta</taxon>
        <taxon>Pinopsida</taxon>
        <taxon>Pinidae</taxon>
        <taxon>Conifers I</taxon>
        <taxon>Pinales</taxon>
        <taxon>Pinaceae</taxon>
        <taxon>Picea</taxon>
    </lineage>
</organism>
<gene>
    <name evidence="1" type="ORF">ABT39_MTgene2962</name>
</gene>
<proteinExistence type="predicted"/>
<sequence length="73" mass="8199">MCPPLLIRVDVRWRFLPLPNVPITVYRRNKVGFGYRSKDEMPIEISLPAAVPLSNAALDPPLLLQSLGCSPRE</sequence>
<name>A0A101M2D1_PICGL</name>
<accession>A0A101M2D1</accession>
<comment type="caution">
    <text evidence="1">The sequence shown here is derived from an EMBL/GenBank/DDBJ whole genome shotgun (WGS) entry which is preliminary data.</text>
</comment>
<dbReference type="AlphaFoldDB" id="A0A101M2D1"/>
<evidence type="ECO:0000313" key="1">
    <source>
        <dbReference type="EMBL" id="KUM49735.1"/>
    </source>
</evidence>
<reference evidence="1" key="1">
    <citation type="journal article" date="2015" name="Genome Biol. Evol.">
        <title>Organellar Genomes of White Spruce (Picea glauca): Assembly and Annotation.</title>
        <authorList>
            <person name="Jackman S.D."/>
            <person name="Warren R.L."/>
            <person name="Gibb E.A."/>
            <person name="Vandervalk B.P."/>
            <person name="Mohamadi H."/>
            <person name="Chu J."/>
            <person name="Raymond A."/>
            <person name="Pleasance S."/>
            <person name="Coope R."/>
            <person name="Wildung M.R."/>
            <person name="Ritland C.E."/>
            <person name="Bousquet J."/>
            <person name="Jones S.J."/>
            <person name="Bohlmann J."/>
            <person name="Birol I."/>
        </authorList>
    </citation>
    <scope>NUCLEOTIDE SEQUENCE [LARGE SCALE GENOMIC DNA]</scope>
    <source>
        <tissue evidence="1">Flushing bud</tissue>
    </source>
</reference>
<keyword evidence="1" id="KW-0496">Mitochondrion</keyword>
<protein>
    <submittedName>
        <fullName evidence="1">Uncharacterized protein</fullName>
    </submittedName>
</protein>
<geneLocation type="mitochondrion" evidence="1"/>
<dbReference type="EMBL" id="LKAM01000002">
    <property type="protein sequence ID" value="KUM49735.1"/>
    <property type="molecule type" value="Genomic_DNA"/>
</dbReference>